<sequence length="144" mass="16267">MEVPENPFKTELREWVFGSEDFLRRMIQLADGDDVVRLQSTSRRVGSVGADEIIAAAATYHAVEPADYAVFRSVAAGRDMAAWLCRRWSAATLRELGPRFGLSGVDSVSNLVRRAEQRHKESSRWRQDAASIERQLHLNTEHKA</sequence>
<dbReference type="PATRIC" id="fig|1265738.3.peg.7583"/>
<protein>
    <recommendedName>
        <fullName evidence="3">Chromosomal replication initiator DnaA C-terminal domain-containing protein</fullName>
    </recommendedName>
</protein>
<dbReference type="Gene3D" id="1.10.1750.10">
    <property type="match status" value="1"/>
</dbReference>
<evidence type="ECO:0008006" key="3">
    <source>
        <dbReference type="Google" id="ProtNLM"/>
    </source>
</evidence>
<comment type="caution">
    <text evidence="1">The sequence shown here is derived from an EMBL/GenBank/DDBJ whole genome shotgun (WGS) entry which is preliminary data.</text>
</comment>
<gene>
    <name evidence="1" type="ORF">RMSM_07596</name>
</gene>
<reference evidence="1 2" key="1">
    <citation type="journal article" date="2013" name="Mar. Genomics">
        <title>Expression of sulfatases in Rhodopirellula baltica and the diversity of sulfatases in the genus Rhodopirellula.</title>
        <authorList>
            <person name="Wegner C.E."/>
            <person name="Richter-Heitmann T."/>
            <person name="Klindworth A."/>
            <person name="Klockow C."/>
            <person name="Richter M."/>
            <person name="Achstetter T."/>
            <person name="Glockner F.O."/>
            <person name="Harder J."/>
        </authorList>
    </citation>
    <scope>NUCLEOTIDE SEQUENCE [LARGE SCALE GENOMIC DNA]</scope>
    <source>
        <strain evidence="1 2">SM1</strain>
    </source>
</reference>
<proteinExistence type="predicted"/>
<dbReference type="Proteomes" id="UP000011991">
    <property type="component" value="Unassembled WGS sequence"/>
</dbReference>
<evidence type="ECO:0000313" key="2">
    <source>
        <dbReference type="Proteomes" id="UP000011991"/>
    </source>
</evidence>
<dbReference type="SUPFAM" id="SSF48295">
    <property type="entry name" value="TrpR-like"/>
    <property type="match status" value="1"/>
</dbReference>
<keyword evidence="2" id="KW-1185">Reference proteome</keyword>
<evidence type="ECO:0000313" key="1">
    <source>
        <dbReference type="EMBL" id="EMI15474.1"/>
    </source>
</evidence>
<dbReference type="AlphaFoldDB" id="M5RNB3"/>
<organism evidence="1 2">
    <name type="scientific">Rhodopirellula maiorica SM1</name>
    <dbReference type="NCBI Taxonomy" id="1265738"/>
    <lineage>
        <taxon>Bacteria</taxon>
        <taxon>Pseudomonadati</taxon>
        <taxon>Planctomycetota</taxon>
        <taxon>Planctomycetia</taxon>
        <taxon>Pirellulales</taxon>
        <taxon>Pirellulaceae</taxon>
        <taxon>Novipirellula</taxon>
    </lineage>
</organism>
<name>M5RNB3_9BACT</name>
<dbReference type="EMBL" id="ANOG01001082">
    <property type="protein sequence ID" value="EMI15474.1"/>
    <property type="molecule type" value="Genomic_DNA"/>
</dbReference>
<accession>M5RNB3</accession>
<dbReference type="InterPro" id="IPR010921">
    <property type="entry name" value="Trp_repressor/repl_initiator"/>
</dbReference>
<dbReference type="OrthoDB" id="302074at2"/>
<dbReference type="GO" id="GO:0043565">
    <property type="term" value="F:sequence-specific DNA binding"/>
    <property type="evidence" value="ECO:0007669"/>
    <property type="project" value="InterPro"/>
</dbReference>